<organism evidence="7 8">
    <name type="scientific">Thetidibacter halocola</name>
    <dbReference type="NCBI Taxonomy" id="2827239"/>
    <lineage>
        <taxon>Bacteria</taxon>
        <taxon>Pseudomonadati</taxon>
        <taxon>Pseudomonadota</taxon>
        <taxon>Alphaproteobacteria</taxon>
        <taxon>Rhodobacterales</taxon>
        <taxon>Roseobacteraceae</taxon>
        <taxon>Thetidibacter</taxon>
    </lineage>
</organism>
<dbReference type="Proteomes" id="UP000681356">
    <property type="component" value="Unassembled WGS sequence"/>
</dbReference>
<dbReference type="InterPro" id="IPR030678">
    <property type="entry name" value="Peptide/Ni-bd"/>
</dbReference>
<evidence type="ECO:0000256" key="1">
    <source>
        <dbReference type="ARBA" id="ARBA00004418"/>
    </source>
</evidence>
<dbReference type="Gene3D" id="3.40.190.10">
    <property type="entry name" value="Periplasmic binding protein-like II"/>
    <property type="match status" value="1"/>
</dbReference>
<feature type="signal peptide" evidence="5">
    <location>
        <begin position="1"/>
        <end position="23"/>
    </location>
</feature>
<evidence type="ECO:0000259" key="6">
    <source>
        <dbReference type="Pfam" id="PF00496"/>
    </source>
</evidence>
<dbReference type="Gene3D" id="3.10.105.10">
    <property type="entry name" value="Dipeptide-binding Protein, Domain 3"/>
    <property type="match status" value="1"/>
</dbReference>
<dbReference type="CDD" id="cd08498">
    <property type="entry name" value="PBP2_NikA_DppA_OppA_like_2"/>
    <property type="match status" value="1"/>
</dbReference>
<comment type="subcellular location">
    <subcellularLocation>
        <location evidence="1">Periplasm</location>
    </subcellularLocation>
</comment>
<dbReference type="SUPFAM" id="SSF53850">
    <property type="entry name" value="Periplasmic binding protein-like II"/>
    <property type="match status" value="1"/>
</dbReference>
<evidence type="ECO:0000256" key="5">
    <source>
        <dbReference type="SAM" id="SignalP"/>
    </source>
</evidence>
<keyword evidence="8" id="KW-1185">Reference proteome</keyword>
<evidence type="ECO:0000256" key="2">
    <source>
        <dbReference type="ARBA" id="ARBA00005695"/>
    </source>
</evidence>
<dbReference type="RefSeq" id="WP_212538767.1">
    <property type="nucleotide sequence ID" value="NZ_JAGTUU010000012.1"/>
</dbReference>
<dbReference type="GO" id="GO:1904680">
    <property type="term" value="F:peptide transmembrane transporter activity"/>
    <property type="evidence" value="ECO:0007669"/>
    <property type="project" value="TreeGrafter"/>
</dbReference>
<proteinExistence type="inferred from homology"/>
<evidence type="ECO:0000256" key="4">
    <source>
        <dbReference type="ARBA" id="ARBA00022729"/>
    </source>
</evidence>
<dbReference type="GO" id="GO:0015833">
    <property type="term" value="P:peptide transport"/>
    <property type="evidence" value="ECO:0007669"/>
    <property type="project" value="TreeGrafter"/>
</dbReference>
<evidence type="ECO:0000256" key="3">
    <source>
        <dbReference type="ARBA" id="ARBA00022448"/>
    </source>
</evidence>
<comment type="caution">
    <text evidence="7">The sequence shown here is derived from an EMBL/GenBank/DDBJ whole genome shotgun (WGS) entry which is preliminary data.</text>
</comment>
<evidence type="ECO:0000313" key="7">
    <source>
        <dbReference type="EMBL" id="MBS0126807.1"/>
    </source>
</evidence>
<dbReference type="AlphaFoldDB" id="A0A8J7WHA1"/>
<reference evidence="7" key="1">
    <citation type="submission" date="2021-04" db="EMBL/GenBank/DDBJ databases">
        <authorList>
            <person name="Yoon J."/>
        </authorList>
    </citation>
    <scope>NUCLEOTIDE SEQUENCE</scope>
    <source>
        <strain evidence="7">KMU-90</strain>
    </source>
</reference>
<keyword evidence="3" id="KW-0813">Transport</keyword>
<dbReference type="GO" id="GO:0043190">
    <property type="term" value="C:ATP-binding cassette (ABC) transporter complex"/>
    <property type="evidence" value="ECO:0007669"/>
    <property type="project" value="InterPro"/>
</dbReference>
<dbReference type="PANTHER" id="PTHR30290">
    <property type="entry name" value="PERIPLASMIC BINDING COMPONENT OF ABC TRANSPORTER"/>
    <property type="match status" value="1"/>
</dbReference>
<dbReference type="InterPro" id="IPR039424">
    <property type="entry name" value="SBP_5"/>
</dbReference>
<dbReference type="PANTHER" id="PTHR30290:SF9">
    <property type="entry name" value="OLIGOPEPTIDE-BINDING PROTEIN APPA"/>
    <property type="match status" value="1"/>
</dbReference>
<dbReference type="PIRSF" id="PIRSF002741">
    <property type="entry name" value="MppA"/>
    <property type="match status" value="1"/>
</dbReference>
<feature type="domain" description="Solute-binding protein family 5" evidence="6">
    <location>
        <begin position="67"/>
        <end position="432"/>
    </location>
</feature>
<evidence type="ECO:0000313" key="8">
    <source>
        <dbReference type="Proteomes" id="UP000681356"/>
    </source>
</evidence>
<protein>
    <submittedName>
        <fullName evidence="7">ABC transporter substrate-binding protein</fullName>
    </submittedName>
</protein>
<comment type="similarity">
    <text evidence="2">Belongs to the bacterial solute-binding protein 5 family.</text>
</comment>
<accession>A0A8J7WHA1</accession>
<gene>
    <name evidence="7" type="ORF">KB874_22255</name>
</gene>
<dbReference type="Gene3D" id="3.90.76.10">
    <property type="entry name" value="Dipeptide-binding Protein, Domain 1"/>
    <property type="match status" value="1"/>
</dbReference>
<feature type="chain" id="PRO_5035179004" evidence="5">
    <location>
        <begin position="24"/>
        <end position="522"/>
    </location>
</feature>
<dbReference type="Pfam" id="PF00496">
    <property type="entry name" value="SBP_bac_5"/>
    <property type="match status" value="1"/>
</dbReference>
<dbReference type="InterPro" id="IPR000914">
    <property type="entry name" value="SBP_5_dom"/>
</dbReference>
<dbReference type="GO" id="GO:0030288">
    <property type="term" value="C:outer membrane-bounded periplasmic space"/>
    <property type="evidence" value="ECO:0007669"/>
    <property type="project" value="UniProtKB-ARBA"/>
</dbReference>
<keyword evidence="4 5" id="KW-0732">Signal</keyword>
<name>A0A8J7WHA1_9RHOB</name>
<dbReference type="EMBL" id="JAGTUU010000012">
    <property type="protein sequence ID" value="MBS0126807.1"/>
    <property type="molecule type" value="Genomic_DNA"/>
</dbReference>
<sequence>MFRNFRLTCTALMMATVAAPLSAEVLRWSSQGDIVTFDPYAHTESFTASVIHHVYEPLVRRSETLSIEPALATSWEIVEPTRWRFTLREGVTFHNGNAFNADDVVTSIERLLHPDARARGNLSTVTGIEKVDDMTVDFLMAGPYPLLLNDLSGIFIMDKEWLEENDAVLPGNITTGVTSFASTNANGTGPFVLDSYQPDVGTIMSANPNWWDTPKHNLTSIEFRPITSDATRVAALLSGELDMIAPVPLQDIARLEASDGFSVIQEPALRLIFLGFNYRDELHAMPGQPNPLKDERVRKALWHAIDHDSLRDKIMRGKSRTVGILVAPPVPGYSAEADVPLPYDPKGAKALLAEAGFADGFSTKLDCPNDRYINDEQICVAVKAFWERIGLTVDLNTESRSTYFPKVDKGETDAYMLGWATLPAMDGFSVLRAILATRDGNSGGNNPNGLSDPRIDELNQLAAVELDEDKRRAMLTEALTIARDKAYFLPLHQQPVAWAIRDGVAVPQFPDEYVRLWFANVN</sequence>